<feature type="transmembrane region" description="Helical" evidence="3">
    <location>
        <begin position="164"/>
        <end position="186"/>
    </location>
</feature>
<organism evidence="5 6">
    <name type="scientific">Aurantiacibacter zhengii</name>
    <dbReference type="NCBI Taxonomy" id="2307003"/>
    <lineage>
        <taxon>Bacteria</taxon>
        <taxon>Pseudomonadati</taxon>
        <taxon>Pseudomonadota</taxon>
        <taxon>Alphaproteobacteria</taxon>
        <taxon>Sphingomonadales</taxon>
        <taxon>Erythrobacteraceae</taxon>
        <taxon>Aurantiacibacter</taxon>
    </lineage>
</organism>
<dbReference type="RefSeq" id="WP_119587387.1">
    <property type="nucleotide sequence ID" value="NZ_CAWODQ010000025.1"/>
</dbReference>
<comment type="caution">
    <text evidence="5">The sequence shown here is derived from an EMBL/GenBank/DDBJ whole genome shotgun (WGS) entry which is preliminary data.</text>
</comment>
<evidence type="ECO:0000259" key="4">
    <source>
        <dbReference type="PROSITE" id="PS51755"/>
    </source>
</evidence>
<sequence>MATDPSILHFDCFALDRANRRLLRGDEEIDIGSRYFDALAMLVQARGDLVTKDRFMDEVWRGIPVTDEALTQCIRTLRRALGDDAASPRYIATVPKHGYRFVGELVDDRERRDTARPDPAAGGLSRGGRIAAAATIGGAGAGVIGGLLYGILLAGSASGGSGLVLTLLALCIAVGVLGGAGVGIGMGLASGPGVLRPVILVAGGGIGGLVVGAIGRLVGLDLFQVLAGVGIGPVTGILEGALVGMLAGGGCALARRFQGWRGGAAAAVLGGAGGMLVALSGGRLMAGSLALLDSTVAERRLGIDAMGAMLGEGQFGPLALLASSALEAAVFVSCVALAVRRA</sequence>
<dbReference type="Proteomes" id="UP000286576">
    <property type="component" value="Unassembled WGS sequence"/>
</dbReference>
<feature type="transmembrane region" description="Helical" evidence="3">
    <location>
        <begin position="130"/>
        <end position="152"/>
    </location>
</feature>
<evidence type="ECO:0000256" key="3">
    <source>
        <dbReference type="SAM" id="Phobius"/>
    </source>
</evidence>
<feature type="transmembrane region" description="Helical" evidence="3">
    <location>
        <begin position="318"/>
        <end position="339"/>
    </location>
</feature>
<dbReference type="Gene3D" id="1.10.10.10">
    <property type="entry name" value="Winged helix-like DNA-binding domain superfamily/Winged helix DNA-binding domain"/>
    <property type="match status" value="1"/>
</dbReference>
<dbReference type="SMART" id="SM00862">
    <property type="entry name" value="Trans_reg_C"/>
    <property type="match status" value="1"/>
</dbReference>
<keyword evidence="3" id="KW-0472">Membrane</keyword>
<keyword evidence="6" id="KW-1185">Reference proteome</keyword>
<gene>
    <name evidence="5" type="ORF">D2V07_12775</name>
</gene>
<feature type="domain" description="OmpR/PhoB-type" evidence="4">
    <location>
        <begin position="5"/>
        <end position="103"/>
    </location>
</feature>
<evidence type="ECO:0000313" key="6">
    <source>
        <dbReference type="Proteomes" id="UP000286576"/>
    </source>
</evidence>
<reference evidence="5 6" key="1">
    <citation type="submission" date="2018-08" db="EMBL/GenBank/DDBJ databases">
        <title>Erythrobacter zhengii sp.nov., a bacterium isolated from deep-sea sediment.</title>
        <authorList>
            <person name="Fang C."/>
            <person name="Wu Y.-H."/>
            <person name="Sun C."/>
            <person name="Wang H."/>
            <person name="Cheng H."/>
            <person name="Meng F.-X."/>
            <person name="Wang C.-S."/>
            <person name="Xu X.-W."/>
        </authorList>
    </citation>
    <scope>NUCLEOTIDE SEQUENCE [LARGE SCALE GENOMIC DNA]</scope>
    <source>
        <strain evidence="5 6">V18</strain>
    </source>
</reference>
<accession>A0A418NR22</accession>
<dbReference type="GO" id="GO:0000160">
    <property type="term" value="P:phosphorelay signal transduction system"/>
    <property type="evidence" value="ECO:0007669"/>
    <property type="project" value="InterPro"/>
</dbReference>
<dbReference type="AlphaFoldDB" id="A0A418NR22"/>
<keyword evidence="3" id="KW-0812">Transmembrane</keyword>
<evidence type="ECO:0000313" key="5">
    <source>
        <dbReference type="EMBL" id="RIV85148.1"/>
    </source>
</evidence>
<dbReference type="EMBL" id="QXFL01000005">
    <property type="protein sequence ID" value="RIV85148.1"/>
    <property type="molecule type" value="Genomic_DNA"/>
</dbReference>
<proteinExistence type="predicted"/>
<dbReference type="InterPro" id="IPR016032">
    <property type="entry name" value="Sig_transdc_resp-reg_C-effctor"/>
</dbReference>
<dbReference type="OrthoDB" id="54411at2"/>
<protein>
    <submittedName>
        <fullName evidence="5">Transcriptional regulator</fullName>
    </submittedName>
</protein>
<dbReference type="PROSITE" id="PS51755">
    <property type="entry name" value="OMPR_PHOB"/>
    <property type="match status" value="1"/>
</dbReference>
<dbReference type="GO" id="GO:0006355">
    <property type="term" value="P:regulation of DNA-templated transcription"/>
    <property type="evidence" value="ECO:0007669"/>
    <property type="project" value="InterPro"/>
</dbReference>
<feature type="DNA-binding region" description="OmpR/PhoB-type" evidence="2">
    <location>
        <begin position="5"/>
        <end position="103"/>
    </location>
</feature>
<evidence type="ECO:0000256" key="1">
    <source>
        <dbReference type="ARBA" id="ARBA00023125"/>
    </source>
</evidence>
<name>A0A418NR22_9SPHN</name>
<dbReference type="SUPFAM" id="SSF46894">
    <property type="entry name" value="C-terminal effector domain of the bipartite response regulators"/>
    <property type="match status" value="1"/>
</dbReference>
<evidence type="ECO:0000256" key="2">
    <source>
        <dbReference type="PROSITE-ProRule" id="PRU01091"/>
    </source>
</evidence>
<feature type="transmembrane region" description="Helical" evidence="3">
    <location>
        <begin position="265"/>
        <end position="286"/>
    </location>
</feature>
<dbReference type="CDD" id="cd00383">
    <property type="entry name" value="trans_reg_C"/>
    <property type="match status" value="1"/>
</dbReference>
<feature type="transmembrane region" description="Helical" evidence="3">
    <location>
        <begin position="198"/>
        <end position="219"/>
    </location>
</feature>
<dbReference type="GO" id="GO:0003677">
    <property type="term" value="F:DNA binding"/>
    <property type="evidence" value="ECO:0007669"/>
    <property type="project" value="UniProtKB-UniRule"/>
</dbReference>
<keyword evidence="1 2" id="KW-0238">DNA-binding</keyword>
<dbReference type="InterPro" id="IPR001867">
    <property type="entry name" value="OmpR/PhoB-type_DNA-bd"/>
</dbReference>
<dbReference type="InterPro" id="IPR036388">
    <property type="entry name" value="WH-like_DNA-bd_sf"/>
</dbReference>
<keyword evidence="3" id="KW-1133">Transmembrane helix</keyword>
<feature type="transmembrane region" description="Helical" evidence="3">
    <location>
        <begin position="225"/>
        <end position="253"/>
    </location>
</feature>
<dbReference type="Pfam" id="PF00486">
    <property type="entry name" value="Trans_reg_C"/>
    <property type="match status" value="1"/>
</dbReference>